<reference evidence="2 3" key="1">
    <citation type="journal article" date="2021" name="BMC Genomics">
        <title>Datura genome reveals duplications of psychoactive alkaloid biosynthetic genes and high mutation rate following tissue culture.</title>
        <authorList>
            <person name="Rajewski A."/>
            <person name="Carter-House D."/>
            <person name="Stajich J."/>
            <person name="Litt A."/>
        </authorList>
    </citation>
    <scope>NUCLEOTIDE SEQUENCE [LARGE SCALE GENOMIC DNA]</scope>
    <source>
        <strain evidence="2">AR-01</strain>
    </source>
</reference>
<keyword evidence="1" id="KW-0732">Signal</keyword>
<dbReference type="InterPro" id="IPR029063">
    <property type="entry name" value="SAM-dependent_MTases_sf"/>
</dbReference>
<keyword evidence="3" id="KW-1185">Reference proteome</keyword>
<proteinExistence type="predicted"/>
<feature type="chain" id="PRO_5046819708" evidence="1">
    <location>
        <begin position="38"/>
        <end position="406"/>
    </location>
</feature>
<accession>A0ABS8WSF0</accession>
<sequence length="406" mass="45558">MVRAKAVESSQQGAMASTVANLLSLLILAHIANFTNSGIQEGASEMQCCFADQTWVPDKVAEPFVFLGYAPVVWLWTLQSKELDAGLLCNKSEATVKLEDGTSGKLQLLDMELKKSILSSDAKPFENSILSEEHLGNGTHPNLILSGCKPRRKEAKSRSYPSMSITRRHSNFLQQIVLAYRVNSPHLSTQRLLERWLIYTLQLLFQSITGISTAKHTLDEKYRAKVSDFGTSISIVIDQITRTTGVQGPWLFRSDWKEKLKEIRKRAWVKGCQGMRVQILHTTRKLVCLGNVFIEPVLSNPLSDSHFPIPVSAEVDYSLHYPEVAKADASKKIQFADVGCGFEVTEYEGADFRLRTTNPGQYQNISVVRTNSMKYIPNYFEKGQFEKDVFLVPGSPFQREESSPTA</sequence>
<dbReference type="EMBL" id="JACEIK010011681">
    <property type="protein sequence ID" value="MCE3215830.1"/>
    <property type="molecule type" value="Genomic_DNA"/>
</dbReference>
<protein>
    <submittedName>
        <fullName evidence="2">Uncharacterized protein</fullName>
    </submittedName>
</protein>
<comment type="caution">
    <text evidence="2">The sequence shown here is derived from an EMBL/GenBank/DDBJ whole genome shotgun (WGS) entry which is preliminary data.</text>
</comment>
<dbReference type="Gene3D" id="3.40.50.150">
    <property type="entry name" value="Vaccinia Virus protein VP39"/>
    <property type="match status" value="1"/>
</dbReference>
<dbReference type="Proteomes" id="UP000823775">
    <property type="component" value="Unassembled WGS sequence"/>
</dbReference>
<organism evidence="2 3">
    <name type="scientific">Datura stramonium</name>
    <name type="common">Jimsonweed</name>
    <name type="synonym">Common thornapple</name>
    <dbReference type="NCBI Taxonomy" id="4076"/>
    <lineage>
        <taxon>Eukaryota</taxon>
        <taxon>Viridiplantae</taxon>
        <taxon>Streptophyta</taxon>
        <taxon>Embryophyta</taxon>
        <taxon>Tracheophyta</taxon>
        <taxon>Spermatophyta</taxon>
        <taxon>Magnoliopsida</taxon>
        <taxon>eudicotyledons</taxon>
        <taxon>Gunneridae</taxon>
        <taxon>Pentapetalae</taxon>
        <taxon>asterids</taxon>
        <taxon>lamiids</taxon>
        <taxon>Solanales</taxon>
        <taxon>Solanaceae</taxon>
        <taxon>Solanoideae</taxon>
        <taxon>Datureae</taxon>
        <taxon>Datura</taxon>
    </lineage>
</organism>
<evidence type="ECO:0000313" key="3">
    <source>
        <dbReference type="Proteomes" id="UP000823775"/>
    </source>
</evidence>
<evidence type="ECO:0000256" key="1">
    <source>
        <dbReference type="SAM" id="SignalP"/>
    </source>
</evidence>
<evidence type="ECO:0000313" key="2">
    <source>
        <dbReference type="EMBL" id="MCE3215830.1"/>
    </source>
</evidence>
<name>A0ABS8WSF0_DATST</name>
<feature type="signal peptide" evidence="1">
    <location>
        <begin position="1"/>
        <end position="37"/>
    </location>
</feature>
<gene>
    <name evidence="2" type="ORF">HAX54_003664</name>
</gene>